<gene>
    <name evidence="7" type="ORF">DERF_012387</name>
    <name evidence="6" type="ORF">HUG17_9282</name>
</gene>
<dbReference type="InterPro" id="IPR044004">
    <property type="entry name" value="TSP1_spondin_dom"/>
</dbReference>
<organism evidence="7 8">
    <name type="scientific">Dermatophagoides farinae</name>
    <name type="common">American house dust mite</name>
    <dbReference type="NCBI Taxonomy" id="6954"/>
    <lineage>
        <taxon>Eukaryota</taxon>
        <taxon>Metazoa</taxon>
        <taxon>Ecdysozoa</taxon>
        <taxon>Arthropoda</taxon>
        <taxon>Chelicerata</taxon>
        <taxon>Arachnida</taxon>
        <taxon>Acari</taxon>
        <taxon>Acariformes</taxon>
        <taxon>Sarcoptiformes</taxon>
        <taxon>Astigmata</taxon>
        <taxon>Psoroptidia</taxon>
        <taxon>Analgoidea</taxon>
        <taxon>Pyroglyphidae</taxon>
        <taxon>Dermatophagoidinae</taxon>
        <taxon>Dermatophagoides</taxon>
    </lineage>
</organism>
<dbReference type="Pfam" id="PF19028">
    <property type="entry name" value="TSP1_spondin"/>
    <property type="match status" value="1"/>
</dbReference>
<dbReference type="PROSITE" id="PS50092">
    <property type="entry name" value="TSP1"/>
    <property type="match status" value="1"/>
</dbReference>
<dbReference type="PANTHER" id="PTHR20920:SF5">
    <property type="entry name" value="SMB DOMAIN-CONTAINING PROTEIN"/>
    <property type="match status" value="1"/>
</dbReference>
<dbReference type="SUPFAM" id="SSF81995">
    <property type="entry name" value="beta-sandwich domain of Sec23/24"/>
    <property type="match status" value="1"/>
</dbReference>
<proteinExistence type="predicted"/>
<reference evidence="6" key="2">
    <citation type="submission" date="2020-06" db="EMBL/GenBank/DDBJ databases">
        <authorList>
            <person name="Ji K."/>
            <person name="Li J."/>
        </authorList>
    </citation>
    <scope>NUCLEOTIDE SEQUENCE</scope>
    <source>
        <strain evidence="6">JKM2019</strain>
        <tissue evidence="6">Whole body</tissue>
    </source>
</reference>
<dbReference type="InterPro" id="IPR039942">
    <property type="entry name" value="SBSPO"/>
</dbReference>
<evidence type="ECO:0000256" key="3">
    <source>
        <dbReference type="ARBA" id="ARBA00023180"/>
    </source>
</evidence>
<dbReference type="PROSITE" id="PS51257">
    <property type="entry name" value="PROKAR_LIPOPROTEIN"/>
    <property type="match status" value="1"/>
</dbReference>
<dbReference type="Pfam" id="PF01033">
    <property type="entry name" value="Somatomedin_B"/>
    <property type="match status" value="1"/>
</dbReference>
<dbReference type="Proteomes" id="UP000790347">
    <property type="component" value="Unassembled WGS sequence"/>
</dbReference>
<comment type="caution">
    <text evidence="7">The sequence shown here is derived from an EMBL/GenBank/DDBJ whole genome shotgun (WGS) entry which is preliminary data.</text>
</comment>
<dbReference type="PROSITE" id="PS50958">
    <property type="entry name" value="SMB_2"/>
    <property type="match status" value="1"/>
</dbReference>
<evidence type="ECO:0000313" key="6">
    <source>
        <dbReference type="EMBL" id="KAH7638177.1"/>
    </source>
</evidence>
<dbReference type="EMBL" id="ASGP02000006">
    <property type="protein sequence ID" value="KAH9501548.1"/>
    <property type="molecule type" value="Genomic_DNA"/>
</dbReference>
<reference evidence="7" key="1">
    <citation type="submission" date="2013-05" db="EMBL/GenBank/DDBJ databases">
        <authorList>
            <person name="Yim A.K.Y."/>
            <person name="Chan T.F."/>
            <person name="Ji K.M."/>
            <person name="Liu X.Y."/>
            <person name="Zhou J.W."/>
            <person name="Li R.Q."/>
            <person name="Yang K.Y."/>
            <person name="Li J."/>
            <person name="Li M."/>
            <person name="Law P.T.W."/>
            <person name="Wu Y.L."/>
            <person name="Cai Z.L."/>
            <person name="Qin H."/>
            <person name="Bao Y."/>
            <person name="Leung R.K.K."/>
            <person name="Ng P.K.S."/>
            <person name="Zou J."/>
            <person name="Zhong X.J."/>
            <person name="Ran P.X."/>
            <person name="Zhong N.S."/>
            <person name="Liu Z.G."/>
            <person name="Tsui S.K.W."/>
        </authorList>
    </citation>
    <scope>NUCLEOTIDE SEQUENCE</scope>
    <source>
        <strain evidence="7">Derf</strain>
        <tissue evidence="7">Whole organism</tissue>
    </source>
</reference>
<reference evidence="7" key="4">
    <citation type="journal article" date="2022" name="Res Sq">
        <title>Comparative Genomics Reveals Insights into the Divergent Evolution of Astigmatic Mites and Household Pest Adaptations.</title>
        <authorList>
            <person name="Xiong Q."/>
            <person name="Wan A.T.-Y."/>
            <person name="Liu X.-Y."/>
            <person name="Fung C.S.-H."/>
            <person name="Xiao X."/>
            <person name="Malainual N."/>
            <person name="Hou J."/>
            <person name="Wang L."/>
            <person name="Wang M."/>
            <person name="Yang K."/>
            <person name="Cui Y."/>
            <person name="Leung E."/>
            <person name="Nong W."/>
            <person name="Shin S.-K."/>
            <person name="Au S."/>
            <person name="Jeong K.Y."/>
            <person name="Chew F.T."/>
            <person name="Hui J."/>
            <person name="Leung T.F."/>
            <person name="Tungtrongchitr A."/>
            <person name="Zhong N."/>
            <person name="Liu Z."/>
            <person name="Tsui S."/>
        </authorList>
    </citation>
    <scope>NUCLEOTIDE SEQUENCE</scope>
    <source>
        <strain evidence="7">Derf</strain>
        <tissue evidence="7">Whole organism</tissue>
    </source>
</reference>
<keyword evidence="3" id="KW-0325">Glycoprotein</keyword>
<feature type="domain" description="SMB" evidence="5">
    <location>
        <begin position="166"/>
        <end position="191"/>
    </location>
</feature>
<feature type="compositionally biased region" description="Polar residues" evidence="4">
    <location>
        <begin position="81"/>
        <end position="92"/>
    </location>
</feature>
<dbReference type="PROSITE" id="PS00524">
    <property type="entry name" value="SMB_1"/>
    <property type="match status" value="1"/>
</dbReference>
<dbReference type="InterPro" id="IPR000884">
    <property type="entry name" value="TSP1_rpt"/>
</dbReference>
<dbReference type="Gene3D" id="4.10.410.20">
    <property type="match status" value="1"/>
</dbReference>
<dbReference type="Proteomes" id="UP000828236">
    <property type="component" value="Unassembled WGS sequence"/>
</dbReference>
<dbReference type="InterPro" id="IPR036383">
    <property type="entry name" value="TSP1_rpt_sf"/>
</dbReference>
<dbReference type="InterPro" id="IPR056801">
    <property type="entry name" value="SBSPON_C"/>
</dbReference>
<dbReference type="InterPro" id="IPR001212">
    <property type="entry name" value="Somatomedin_B_dom"/>
</dbReference>
<evidence type="ECO:0000256" key="2">
    <source>
        <dbReference type="ARBA" id="ARBA00023157"/>
    </source>
</evidence>
<keyword evidence="8" id="KW-1185">Reference proteome</keyword>
<evidence type="ECO:0000313" key="8">
    <source>
        <dbReference type="Proteomes" id="UP000790347"/>
    </source>
</evidence>
<dbReference type="SUPFAM" id="SSF90188">
    <property type="entry name" value="Somatomedin B domain"/>
    <property type="match status" value="1"/>
</dbReference>
<keyword evidence="1" id="KW-0732">Signal</keyword>
<evidence type="ECO:0000313" key="7">
    <source>
        <dbReference type="EMBL" id="KAH9501548.1"/>
    </source>
</evidence>
<evidence type="ECO:0000256" key="1">
    <source>
        <dbReference type="ARBA" id="ARBA00022729"/>
    </source>
</evidence>
<dbReference type="Pfam" id="PF25031">
    <property type="entry name" value="SBSPON_C"/>
    <property type="match status" value="1"/>
</dbReference>
<sequence>MIDNKKSRIILLLMIIGSCCWNILINAQPPPLQQQEQQQQFYPYPLQQPQQQHQQQQQNSQIYPANYPIIHHHHHQQHQQSILSPSTTSTRGISDPNMPKPRYIGSCRERNLCCSGRDSSCSIPIAQLNHQQQPSPLLVRTQSISLIGNLLGQAIQDNNGNDAKECYCDSACITLGDCCPDYKDTCGVQDCIVSDWEQWSECNIACGVGTMNRTRRILSPPQNGGRECPDLNQRRACHGQHCKVKDDEKMLREMAIILQSSFSVTRNIDADKDIRRNLRLNYPKDPLKENINEYCVLFEVNKSHKSCETLTTDVYAKLQEGKKVCVHCQDAAMRSHLGYRCNGHGIKGRATRWSLFNFSGCNGRWTRIDDEQQSSSVIIDGHCHCKQHLTITSMMNITNTNVENGNTDIIMMKPDFIFV</sequence>
<feature type="region of interest" description="Disordered" evidence="4">
    <location>
        <begin position="74"/>
        <end position="100"/>
    </location>
</feature>
<dbReference type="SMART" id="SM00209">
    <property type="entry name" value="TSP1"/>
    <property type="match status" value="1"/>
</dbReference>
<evidence type="ECO:0000256" key="4">
    <source>
        <dbReference type="SAM" id="MobiDB-lite"/>
    </source>
</evidence>
<reference evidence="6" key="3">
    <citation type="journal article" date="2021" name="World Allergy Organ. J.">
        <title>Chromosome-level assembly of Dermatophagoides farinae genome and transcriptome reveals two novel allergens Der f 37 and Der f 39.</title>
        <authorList>
            <person name="Chen J."/>
            <person name="Cai Z."/>
            <person name="Fan D."/>
            <person name="Hu J."/>
            <person name="Hou Y."/>
            <person name="He Y."/>
            <person name="Zhang Z."/>
            <person name="Zhao Z."/>
            <person name="Gao P."/>
            <person name="Hu W."/>
            <person name="Sun J."/>
            <person name="Li J."/>
            <person name="Ji K."/>
        </authorList>
    </citation>
    <scope>NUCLEOTIDE SEQUENCE</scope>
    <source>
        <strain evidence="6">JKM2019</strain>
    </source>
</reference>
<protein>
    <submittedName>
        <fullName evidence="6">Thrombospondin-like protein</fullName>
    </submittedName>
</protein>
<dbReference type="AlphaFoldDB" id="A0A922HRW3"/>
<dbReference type="InterPro" id="IPR036024">
    <property type="entry name" value="Somatomedin_B-like_dom_sf"/>
</dbReference>
<dbReference type="PANTHER" id="PTHR20920">
    <property type="entry name" value="RPE-SPONDIN"/>
    <property type="match status" value="1"/>
</dbReference>
<keyword evidence="2" id="KW-1015">Disulfide bond</keyword>
<dbReference type="FunFam" id="2.20.100.10:FF:000026">
    <property type="entry name" value="Spondin 1"/>
    <property type="match status" value="1"/>
</dbReference>
<evidence type="ECO:0000259" key="5">
    <source>
        <dbReference type="PROSITE" id="PS50958"/>
    </source>
</evidence>
<name>A0A922HRW3_DERFA</name>
<dbReference type="SUPFAM" id="SSF82895">
    <property type="entry name" value="TSP-1 type 1 repeat"/>
    <property type="match status" value="1"/>
</dbReference>
<dbReference type="EMBL" id="SDOV01000008">
    <property type="protein sequence ID" value="KAH7638177.1"/>
    <property type="molecule type" value="Genomic_DNA"/>
</dbReference>
<accession>A0A922HRW3</accession>
<dbReference type="Gene3D" id="2.20.100.10">
    <property type="entry name" value="Thrombospondin type-1 (TSP1) repeat"/>
    <property type="match status" value="1"/>
</dbReference>